<organism evidence="1 2">
    <name type="scientific">Bauhinia variegata</name>
    <name type="common">Purple orchid tree</name>
    <name type="synonym">Phanera variegata</name>
    <dbReference type="NCBI Taxonomy" id="167791"/>
    <lineage>
        <taxon>Eukaryota</taxon>
        <taxon>Viridiplantae</taxon>
        <taxon>Streptophyta</taxon>
        <taxon>Embryophyta</taxon>
        <taxon>Tracheophyta</taxon>
        <taxon>Spermatophyta</taxon>
        <taxon>Magnoliopsida</taxon>
        <taxon>eudicotyledons</taxon>
        <taxon>Gunneridae</taxon>
        <taxon>Pentapetalae</taxon>
        <taxon>rosids</taxon>
        <taxon>fabids</taxon>
        <taxon>Fabales</taxon>
        <taxon>Fabaceae</taxon>
        <taxon>Cercidoideae</taxon>
        <taxon>Cercideae</taxon>
        <taxon>Bauhiniinae</taxon>
        <taxon>Bauhinia</taxon>
    </lineage>
</organism>
<sequence>MFPSYKGNQMVIKFSSSPTNQQHDDISQDLVPDDYASLDASVSDERFARSGPKKLSHGSAKNHGRHSGEYKKKKLMNHRDTERKRRQEMATLYASLRSLLPFEFIKGKRSISEHMNEAVNYIKHLQKNIEELTGKRDELRKFYNSNPENHESKRNSSSFTIHENNGRVEIEIASGLGEEPFRISELLELLLEEGLEVISCLSSKVNGRLLHSLRCEVKNSNSANEPELRRKIRNVISSFQWSD</sequence>
<comment type="caution">
    <text evidence="1">The sequence shown here is derived from an EMBL/GenBank/DDBJ whole genome shotgun (WGS) entry which is preliminary data.</text>
</comment>
<dbReference type="Proteomes" id="UP000828941">
    <property type="component" value="Chromosome 3"/>
</dbReference>
<evidence type="ECO:0000313" key="1">
    <source>
        <dbReference type="EMBL" id="KAI4351853.1"/>
    </source>
</evidence>
<name>A0ACB9PT25_BAUVA</name>
<protein>
    <submittedName>
        <fullName evidence="1">Uncharacterized protein</fullName>
    </submittedName>
</protein>
<dbReference type="EMBL" id="CM039428">
    <property type="protein sequence ID" value="KAI4351853.1"/>
    <property type="molecule type" value="Genomic_DNA"/>
</dbReference>
<accession>A0ACB9PT25</accession>
<evidence type="ECO:0000313" key="2">
    <source>
        <dbReference type="Proteomes" id="UP000828941"/>
    </source>
</evidence>
<reference evidence="1 2" key="1">
    <citation type="journal article" date="2022" name="DNA Res.">
        <title>Chromosomal-level genome assembly of the orchid tree Bauhinia variegata (Leguminosae; Cercidoideae) supports the allotetraploid origin hypothesis of Bauhinia.</title>
        <authorList>
            <person name="Zhong Y."/>
            <person name="Chen Y."/>
            <person name="Zheng D."/>
            <person name="Pang J."/>
            <person name="Liu Y."/>
            <person name="Luo S."/>
            <person name="Meng S."/>
            <person name="Qian L."/>
            <person name="Wei D."/>
            <person name="Dai S."/>
            <person name="Zhou R."/>
        </authorList>
    </citation>
    <scope>NUCLEOTIDE SEQUENCE [LARGE SCALE GENOMIC DNA]</scope>
    <source>
        <strain evidence="1">BV-YZ2020</strain>
    </source>
</reference>
<proteinExistence type="predicted"/>
<gene>
    <name evidence="1" type="ORF">L6164_006161</name>
</gene>
<keyword evidence="2" id="KW-1185">Reference proteome</keyword>